<keyword evidence="1" id="KW-0694">RNA-binding</keyword>
<dbReference type="PANTHER" id="PTHR23295:SF6">
    <property type="entry name" value="NEOSIN, ISOFORM A"/>
    <property type="match status" value="1"/>
</dbReference>
<feature type="region of interest" description="Disordered" evidence="2">
    <location>
        <begin position="1"/>
        <end position="189"/>
    </location>
</feature>
<dbReference type="InterPro" id="IPR012677">
    <property type="entry name" value="Nucleotide-bd_a/b_plait_sf"/>
</dbReference>
<dbReference type="Pfam" id="PF00076">
    <property type="entry name" value="RRM_1"/>
    <property type="match status" value="1"/>
</dbReference>
<evidence type="ECO:0000313" key="4">
    <source>
        <dbReference type="EMBL" id="KAF2723451.1"/>
    </source>
</evidence>
<name>A0A9P4USA4_9PEZI</name>
<dbReference type="GO" id="GO:0003723">
    <property type="term" value="F:RNA binding"/>
    <property type="evidence" value="ECO:0007669"/>
    <property type="project" value="UniProtKB-UniRule"/>
</dbReference>
<evidence type="ECO:0000259" key="3">
    <source>
        <dbReference type="PROSITE" id="PS50102"/>
    </source>
</evidence>
<feature type="compositionally biased region" description="Polar residues" evidence="2">
    <location>
        <begin position="147"/>
        <end position="165"/>
    </location>
</feature>
<feature type="compositionally biased region" description="Low complexity" evidence="2">
    <location>
        <begin position="203"/>
        <end position="225"/>
    </location>
</feature>
<sequence>MTSGPPPEEPTLRSSPCLLSPTSPKPIHLPTPTSIPILEMQNDVEFNQTELHMNDPAMHNTELRPGAWKDPAEHAAGEASAQPSVREGPTGDDGVPSQEKATATTLPRESSVQDQQGSSEPQQSALADQPDLSMPSDSGAHPDPQALTASQSGFAAQVVSPQAQRATAYPDDFSSQTDEVKLEGDASTISGSVDVQSLLTSLQTASGAAASGAATAVAEGASNAAPASPSIQDQQQSHHNVASPLSASGPGPLAGLPPRPPPQEQPLIHPNYVHSQHIRDYHPHAANPAFQPHGRSDSSGNVTDTPSVSGDTKNASFQQTPVPATVPFQNPIVSTPQSATVDSRRENYLLSGEPKKLEDAPWTPDTQRKYDQFIETERNYVQQGRWEQFPNGSRLFVGNLSSEKVTKRDIFHVFHPYGDLAQISIKQAYGFVQFFSAEDCARALAVEQGRQIRDKRIRMYRVQEQLAHGVLLTCS</sequence>
<feature type="compositionally biased region" description="Polar residues" evidence="2">
    <location>
        <begin position="229"/>
        <end position="240"/>
    </location>
</feature>
<evidence type="ECO:0000256" key="2">
    <source>
        <dbReference type="SAM" id="MobiDB-lite"/>
    </source>
</evidence>
<evidence type="ECO:0000256" key="1">
    <source>
        <dbReference type="PROSITE-ProRule" id="PRU00176"/>
    </source>
</evidence>
<dbReference type="Gene3D" id="3.30.70.330">
    <property type="match status" value="1"/>
</dbReference>
<dbReference type="OrthoDB" id="10044938at2759"/>
<dbReference type="SMART" id="SM00360">
    <property type="entry name" value="RRM"/>
    <property type="match status" value="1"/>
</dbReference>
<feature type="region of interest" description="Disordered" evidence="2">
    <location>
        <begin position="203"/>
        <end position="268"/>
    </location>
</feature>
<gene>
    <name evidence="4" type="ORF">K431DRAFT_282907</name>
</gene>
<dbReference type="SUPFAM" id="SSF54928">
    <property type="entry name" value="RNA-binding domain, RBD"/>
    <property type="match status" value="1"/>
</dbReference>
<dbReference type="InterPro" id="IPR000504">
    <property type="entry name" value="RRM_dom"/>
</dbReference>
<dbReference type="InterPro" id="IPR035979">
    <property type="entry name" value="RBD_domain_sf"/>
</dbReference>
<protein>
    <recommendedName>
        <fullName evidence="3">RRM domain-containing protein</fullName>
    </recommendedName>
</protein>
<feature type="compositionally biased region" description="Low complexity" evidence="2">
    <location>
        <begin position="242"/>
        <end position="254"/>
    </location>
</feature>
<feature type="domain" description="RRM" evidence="3">
    <location>
        <begin position="393"/>
        <end position="464"/>
    </location>
</feature>
<dbReference type="PANTHER" id="PTHR23295">
    <property type="entry name" value="NUCLEAR RECEPTOR COACTIVATOR 5-RELATED"/>
    <property type="match status" value="1"/>
</dbReference>
<dbReference type="EMBL" id="MU003776">
    <property type="protein sequence ID" value="KAF2723451.1"/>
    <property type="molecule type" value="Genomic_DNA"/>
</dbReference>
<evidence type="ECO:0000313" key="5">
    <source>
        <dbReference type="Proteomes" id="UP000799441"/>
    </source>
</evidence>
<reference evidence="4" key="1">
    <citation type="journal article" date="2020" name="Stud. Mycol.">
        <title>101 Dothideomycetes genomes: a test case for predicting lifestyles and emergence of pathogens.</title>
        <authorList>
            <person name="Haridas S."/>
            <person name="Albert R."/>
            <person name="Binder M."/>
            <person name="Bloem J."/>
            <person name="Labutti K."/>
            <person name="Salamov A."/>
            <person name="Andreopoulos B."/>
            <person name="Baker S."/>
            <person name="Barry K."/>
            <person name="Bills G."/>
            <person name="Bluhm B."/>
            <person name="Cannon C."/>
            <person name="Castanera R."/>
            <person name="Culley D."/>
            <person name="Daum C."/>
            <person name="Ezra D."/>
            <person name="Gonzalez J."/>
            <person name="Henrissat B."/>
            <person name="Kuo A."/>
            <person name="Liang C."/>
            <person name="Lipzen A."/>
            <person name="Lutzoni F."/>
            <person name="Magnuson J."/>
            <person name="Mondo S."/>
            <person name="Nolan M."/>
            <person name="Ohm R."/>
            <person name="Pangilinan J."/>
            <person name="Park H.-J."/>
            <person name="Ramirez L."/>
            <person name="Alfaro M."/>
            <person name="Sun H."/>
            <person name="Tritt A."/>
            <person name="Yoshinaga Y."/>
            <person name="Zwiers L.-H."/>
            <person name="Turgeon B."/>
            <person name="Goodwin S."/>
            <person name="Spatafora J."/>
            <person name="Crous P."/>
            <person name="Grigoriev I."/>
        </authorList>
    </citation>
    <scope>NUCLEOTIDE SEQUENCE</scope>
    <source>
        <strain evidence="4">CBS 116435</strain>
    </source>
</reference>
<dbReference type="Proteomes" id="UP000799441">
    <property type="component" value="Unassembled WGS sequence"/>
</dbReference>
<dbReference type="InterPro" id="IPR052600">
    <property type="entry name" value="Nuc_rcpt_coact/corep"/>
</dbReference>
<comment type="caution">
    <text evidence="4">The sequence shown here is derived from an EMBL/GenBank/DDBJ whole genome shotgun (WGS) entry which is preliminary data.</text>
</comment>
<feature type="compositionally biased region" description="Pro residues" evidence="2">
    <location>
        <begin position="255"/>
        <end position="264"/>
    </location>
</feature>
<feature type="region of interest" description="Disordered" evidence="2">
    <location>
        <begin position="284"/>
        <end position="344"/>
    </location>
</feature>
<feature type="compositionally biased region" description="Polar residues" evidence="2">
    <location>
        <begin position="297"/>
        <end position="341"/>
    </location>
</feature>
<dbReference type="PROSITE" id="PS50102">
    <property type="entry name" value="RRM"/>
    <property type="match status" value="1"/>
</dbReference>
<accession>A0A9P4USA4</accession>
<feature type="compositionally biased region" description="Polar residues" evidence="2">
    <location>
        <begin position="99"/>
        <end position="126"/>
    </location>
</feature>
<dbReference type="AlphaFoldDB" id="A0A9P4USA4"/>
<keyword evidence="5" id="KW-1185">Reference proteome</keyword>
<proteinExistence type="predicted"/>
<organism evidence="4 5">
    <name type="scientific">Polychaeton citri CBS 116435</name>
    <dbReference type="NCBI Taxonomy" id="1314669"/>
    <lineage>
        <taxon>Eukaryota</taxon>
        <taxon>Fungi</taxon>
        <taxon>Dikarya</taxon>
        <taxon>Ascomycota</taxon>
        <taxon>Pezizomycotina</taxon>
        <taxon>Dothideomycetes</taxon>
        <taxon>Dothideomycetidae</taxon>
        <taxon>Capnodiales</taxon>
        <taxon>Capnodiaceae</taxon>
        <taxon>Polychaeton</taxon>
    </lineage>
</organism>